<evidence type="ECO:0008006" key="4">
    <source>
        <dbReference type="Google" id="ProtNLM"/>
    </source>
</evidence>
<name>A0A502BZY0_9GAMM</name>
<dbReference type="EMBL" id="RCZO01000008">
    <property type="protein sequence ID" value="TPG06457.1"/>
    <property type="molecule type" value="Genomic_DNA"/>
</dbReference>
<feature type="transmembrane region" description="Helical" evidence="1">
    <location>
        <begin position="25"/>
        <end position="52"/>
    </location>
</feature>
<gene>
    <name evidence="2" type="ORF">EAH88_14105</name>
</gene>
<comment type="caution">
    <text evidence="2">The sequence shown here is derived from an EMBL/GenBank/DDBJ whole genome shotgun (WGS) entry which is preliminary data.</text>
</comment>
<dbReference type="Proteomes" id="UP000319486">
    <property type="component" value="Unassembled WGS sequence"/>
</dbReference>
<keyword evidence="1" id="KW-1133">Transmembrane helix</keyword>
<feature type="transmembrane region" description="Helical" evidence="1">
    <location>
        <begin position="143"/>
        <end position="168"/>
    </location>
</feature>
<keyword evidence="1" id="KW-0472">Membrane</keyword>
<dbReference type="InterPro" id="IPR046157">
    <property type="entry name" value="DUF6159"/>
</dbReference>
<reference evidence="2 3" key="1">
    <citation type="journal article" date="2019" name="Environ. Microbiol.">
        <title>Species interactions and distinct microbial communities in high Arctic permafrost affected cryosols are associated with the CH4 and CO2 gas fluxes.</title>
        <authorList>
            <person name="Altshuler I."/>
            <person name="Hamel J."/>
            <person name="Turney S."/>
            <person name="Magnuson E."/>
            <person name="Levesque R."/>
            <person name="Greer C."/>
            <person name="Whyte L.G."/>
        </authorList>
    </citation>
    <scope>NUCLEOTIDE SEQUENCE [LARGE SCALE GENOMIC DNA]</scope>
    <source>
        <strain evidence="2 3">S13Y</strain>
    </source>
</reference>
<evidence type="ECO:0000256" key="1">
    <source>
        <dbReference type="SAM" id="Phobius"/>
    </source>
</evidence>
<keyword evidence="3" id="KW-1185">Reference proteome</keyword>
<sequence length="287" mass="30459">MAGKFARSWALMKASATVLRSDKSLLVFPLLSGLCTLLVAASFLIPVAVMVIGGEHAGQDFHQRMSAGTYLLMFAFYLVQYFVIIFFQTALTGVALMHLRGEPTSVAAGFALARSRLPHIFGYALIAATVGLVLRMVQERLGLIGRLVVGFLGLAWTVATFLVVPILASQDVGPVDAVKRSVELLKRSWGENLIGNGGIGVVFGLLMLVAVLAGAVLIGGAFALQSVVAIVLAVTLVVLGFILLGLIQSSLQGIYAAALYRYAESGEASVGFDQALLEQAFRSKQKK</sequence>
<feature type="transmembrane region" description="Helical" evidence="1">
    <location>
        <begin position="120"/>
        <end position="137"/>
    </location>
</feature>
<evidence type="ECO:0000313" key="2">
    <source>
        <dbReference type="EMBL" id="TPG06457.1"/>
    </source>
</evidence>
<feature type="transmembrane region" description="Helical" evidence="1">
    <location>
        <begin position="224"/>
        <end position="247"/>
    </location>
</feature>
<dbReference type="Pfam" id="PF19656">
    <property type="entry name" value="DUF6159"/>
    <property type="match status" value="1"/>
</dbReference>
<dbReference type="RefSeq" id="WP_140653806.1">
    <property type="nucleotide sequence ID" value="NZ_RCZO01000008.1"/>
</dbReference>
<evidence type="ECO:0000313" key="3">
    <source>
        <dbReference type="Proteomes" id="UP000319486"/>
    </source>
</evidence>
<protein>
    <recommendedName>
        <fullName evidence="4">Glycerophosphoryl diester phosphodiesterase membrane domain-containing protein</fullName>
    </recommendedName>
</protein>
<feature type="transmembrane region" description="Helical" evidence="1">
    <location>
        <begin position="72"/>
        <end position="99"/>
    </location>
</feature>
<organism evidence="2 3">
    <name type="scientific">Rhodanobacter glycinis</name>
    <dbReference type="NCBI Taxonomy" id="582702"/>
    <lineage>
        <taxon>Bacteria</taxon>
        <taxon>Pseudomonadati</taxon>
        <taxon>Pseudomonadota</taxon>
        <taxon>Gammaproteobacteria</taxon>
        <taxon>Lysobacterales</taxon>
        <taxon>Rhodanobacteraceae</taxon>
        <taxon>Rhodanobacter</taxon>
    </lineage>
</organism>
<dbReference type="AlphaFoldDB" id="A0A502BZY0"/>
<keyword evidence="1" id="KW-0812">Transmembrane</keyword>
<accession>A0A502BZY0</accession>
<feature type="transmembrane region" description="Helical" evidence="1">
    <location>
        <begin position="189"/>
        <end position="218"/>
    </location>
</feature>
<proteinExistence type="predicted"/>